<protein>
    <recommendedName>
        <fullName evidence="3">Helix-turn-helix domain-containing protein</fullName>
    </recommendedName>
</protein>
<sequence>MTGKDEISRAEAARLLGVSAGVVKRCPIPFRQYRNRGKAIYCRDDVLAFKEKSTTTGTAA</sequence>
<reference evidence="2" key="1">
    <citation type="journal article" date="2011" name="Stand. Genomic Sci.">
        <title>Genome sequence of the filamentous, gliding Thiothrix nivea neotype strain (JP2(T)).</title>
        <authorList>
            <person name="Lapidus A."/>
            <person name="Nolan M."/>
            <person name="Lucas S."/>
            <person name="Glavina Del Rio T."/>
            <person name="Tice H."/>
            <person name="Cheng J.F."/>
            <person name="Tapia R."/>
            <person name="Han C."/>
            <person name="Goodwin L."/>
            <person name="Pitluck S."/>
            <person name="Liolios K."/>
            <person name="Pagani I."/>
            <person name="Ivanova N."/>
            <person name="Huntemann M."/>
            <person name="Mavromatis K."/>
            <person name="Mikhailova N."/>
            <person name="Pati A."/>
            <person name="Chen A."/>
            <person name="Palaniappan K."/>
            <person name="Land M."/>
            <person name="Brambilla E.M."/>
            <person name="Rohde M."/>
            <person name="Abt B."/>
            <person name="Verbarg S."/>
            <person name="Goker M."/>
            <person name="Bristow J."/>
            <person name="Eisen J.A."/>
            <person name="Markowitz V."/>
            <person name="Hugenholtz P."/>
            <person name="Kyrpides N.C."/>
            <person name="Klenk H.P."/>
            <person name="Woyke T."/>
        </authorList>
    </citation>
    <scope>NUCLEOTIDE SEQUENCE [LARGE SCALE GENOMIC DNA]</scope>
    <source>
        <strain evidence="2">ATCC 35100 / DSM 5205 / JP2</strain>
    </source>
</reference>
<dbReference type="RefSeq" id="WP_002707326.1">
    <property type="nucleotide sequence ID" value="NZ_JH651384.1"/>
</dbReference>
<dbReference type="Proteomes" id="UP000005317">
    <property type="component" value="Unassembled WGS sequence"/>
</dbReference>
<organism evidence="1 2">
    <name type="scientific">Thiothrix nivea (strain ATCC 35100 / DSM 5205 / JP2)</name>
    <dbReference type="NCBI Taxonomy" id="870187"/>
    <lineage>
        <taxon>Bacteria</taxon>
        <taxon>Pseudomonadati</taxon>
        <taxon>Pseudomonadota</taxon>
        <taxon>Gammaproteobacteria</taxon>
        <taxon>Thiotrichales</taxon>
        <taxon>Thiotrichaceae</taxon>
        <taxon>Thiothrix</taxon>
    </lineage>
</organism>
<keyword evidence="2" id="KW-1185">Reference proteome</keyword>
<dbReference type="EMBL" id="JH651384">
    <property type="protein sequence ID" value="EIJ33372.1"/>
    <property type="molecule type" value="Genomic_DNA"/>
</dbReference>
<proteinExistence type="predicted"/>
<evidence type="ECO:0000313" key="1">
    <source>
        <dbReference type="EMBL" id="EIJ33372.1"/>
    </source>
</evidence>
<name>A0A656HB86_THINJ</name>
<accession>A0A656HB86</accession>
<dbReference type="AlphaFoldDB" id="A0A656HB86"/>
<evidence type="ECO:0000313" key="2">
    <source>
        <dbReference type="Proteomes" id="UP000005317"/>
    </source>
</evidence>
<gene>
    <name evidence="1" type="ORF">Thini_0735</name>
</gene>
<evidence type="ECO:0008006" key="3">
    <source>
        <dbReference type="Google" id="ProtNLM"/>
    </source>
</evidence>